<keyword evidence="1" id="KW-0732">Signal</keyword>
<keyword evidence="3" id="KW-1185">Reference proteome</keyword>
<evidence type="ECO:0000256" key="1">
    <source>
        <dbReference type="SAM" id="SignalP"/>
    </source>
</evidence>
<evidence type="ECO:0000313" key="2">
    <source>
        <dbReference type="EMBL" id="TWI09685.1"/>
    </source>
</evidence>
<comment type="caution">
    <text evidence="2">The sequence shown here is derived from an EMBL/GenBank/DDBJ whole genome shotgun (WGS) entry which is preliminary data.</text>
</comment>
<protein>
    <submittedName>
        <fullName evidence="2">Uncharacterized protein</fullName>
    </submittedName>
</protein>
<dbReference type="EMBL" id="VLKL01000002">
    <property type="protein sequence ID" value="TWI09685.1"/>
    <property type="molecule type" value="Genomic_DNA"/>
</dbReference>
<accession>A0A562LPZ1</accession>
<proteinExistence type="predicted"/>
<gene>
    <name evidence="2" type="ORF">IQ17_00764</name>
</gene>
<dbReference type="Proteomes" id="UP000317176">
    <property type="component" value="Unassembled WGS sequence"/>
</dbReference>
<feature type="chain" id="PRO_5022216201" evidence="1">
    <location>
        <begin position="23"/>
        <end position="62"/>
    </location>
</feature>
<name>A0A562LPZ1_9BRAD</name>
<dbReference type="OrthoDB" id="8250518at2"/>
<organism evidence="2 3">
    <name type="scientific">Bradyrhizobium daqingense</name>
    <dbReference type="NCBI Taxonomy" id="993502"/>
    <lineage>
        <taxon>Bacteria</taxon>
        <taxon>Pseudomonadati</taxon>
        <taxon>Pseudomonadota</taxon>
        <taxon>Alphaproteobacteria</taxon>
        <taxon>Hyphomicrobiales</taxon>
        <taxon>Nitrobacteraceae</taxon>
        <taxon>Bradyrhizobium</taxon>
    </lineage>
</organism>
<dbReference type="AlphaFoldDB" id="A0A562LPZ1"/>
<feature type="signal peptide" evidence="1">
    <location>
        <begin position="1"/>
        <end position="22"/>
    </location>
</feature>
<dbReference type="RefSeq" id="WP_145628643.1">
    <property type="nucleotide sequence ID" value="NZ_CP088014.1"/>
</dbReference>
<sequence length="62" mass="6474">MRSIVTIVLALSLLSGSPSVQAQSANTPTSAAPKAGVKITKKSQLHDGCHSRYAQMLGKPCH</sequence>
<evidence type="ECO:0000313" key="3">
    <source>
        <dbReference type="Proteomes" id="UP000317176"/>
    </source>
</evidence>
<reference evidence="2 3" key="1">
    <citation type="journal article" date="2015" name="Stand. Genomic Sci.">
        <title>Genomic Encyclopedia of Bacterial and Archaeal Type Strains, Phase III: the genomes of soil and plant-associated and newly described type strains.</title>
        <authorList>
            <person name="Whitman W.B."/>
            <person name="Woyke T."/>
            <person name="Klenk H.P."/>
            <person name="Zhou Y."/>
            <person name="Lilburn T.G."/>
            <person name="Beck B.J."/>
            <person name="De Vos P."/>
            <person name="Vandamme P."/>
            <person name="Eisen J.A."/>
            <person name="Garrity G."/>
            <person name="Hugenholtz P."/>
            <person name="Kyrpides N.C."/>
        </authorList>
    </citation>
    <scope>NUCLEOTIDE SEQUENCE [LARGE SCALE GENOMIC DNA]</scope>
    <source>
        <strain evidence="2 3">CGMCC 1.10947</strain>
    </source>
</reference>